<organism evidence="6 7">
    <name type="scientific">Aestuariispira insulae</name>
    <dbReference type="NCBI Taxonomy" id="1461337"/>
    <lineage>
        <taxon>Bacteria</taxon>
        <taxon>Pseudomonadati</taxon>
        <taxon>Pseudomonadota</taxon>
        <taxon>Alphaproteobacteria</taxon>
        <taxon>Rhodospirillales</taxon>
        <taxon>Kiloniellaceae</taxon>
        <taxon>Aestuariispira</taxon>
    </lineage>
</organism>
<dbReference type="RefSeq" id="WP_115934937.1">
    <property type="nucleotide sequence ID" value="NZ_QRDW01000001.1"/>
</dbReference>
<evidence type="ECO:0000256" key="1">
    <source>
        <dbReference type="ARBA" id="ARBA00022723"/>
    </source>
</evidence>
<feature type="domain" description="Cytochrome c" evidence="5">
    <location>
        <begin position="314"/>
        <end position="399"/>
    </location>
</feature>
<dbReference type="InterPro" id="IPR009056">
    <property type="entry name" value="Cyt_c-like_dom"/>
</dbReference>
<dbReference type="OrthoDB" id="9787495at2"/>
<keyword evidence="4" id="KW-0812">Transmembrane</keyword>
<dbReference type="GO" id="GO:0020037">
    <property type="term" value="F:heme binding"/>
    <property type="evidence" value="ECO:0007669"/>
    <property type="project" value="InterPro"/>
</dbReference>
<protein>
    <submittedName>
        <fullName evidence="6">Putative membrane protein</fullName>
    </submittedName>
</protein>
<keyword evidence="1 3" id="KW-0479">Metal-binding</keyword>
<keyword evidence="3" id="KW-0349">Heme</keyword>
<keyword evidence="2 3" id="KW-0408">Iron</keyword>
<gene>
    <name evidence="6" type="ORF">DFP90_101631</name>
</gene>
<name>A0A3D9HWF5_9PROT</name>
<accession>A0A3D9HWF5</accession>
<keyword evidence="7" id="KW-1185">Reference proteome</keyword>
<evidence type="ECO:0000256" key="3">
    <source>
        <dbReference type="PROSITE-ProRule" id="PRU00433"/>
    </source>
</evidence>
<dbReference type="GO" id="GO:0009055">
    <property type="term" value="F:electron transfer activity"/>
    <property type="evidence" value="ECO:0007669"/>
    <property type="project" value="InterPro"/>
</dbReference>
<comment type="caution">
    <text evidence="6">The sequence shown here is derived from an EMBL/GenBank/DDBJ whole genome shotgun (WGS) entry which is preliminary data.</text>
</comment>
<feature type="transmembrane region" description="Helical" evidence="4">
    <location>
        <begin position="116"/>
        <end position="136"/>
    </location>
</feature>
<evidence type="ECO:0000259" key="5">
    <source>
        <dbReference type="PROSITE" id="PS51007"/>
    </source>
</evidence>
<sequence length="404" mass="44440">MFDVNVAEWLNLLLRWVHIITGIAWIGSSFYFVFTDASLRPNKALNKKAHGETWQVHGGGFYHIQKYLVAPDKMPTELHWFKFEAYFTWLSGFLLLSVIYYLGADAFLIDSSKLDITASQGIMISIAMLAGGWILYDLLCRSPLGDNLGLLALLVFLLVVGAGFAFTQVFAGRAAYVHAGALIGSMMVGNVFFVIIPNQKKVVKALTAGEEPAAILGKQAKQRSMHNNYLTLPVLLMMISNHYPMTYGHDYSWLIFAMILVIGGLVRHYYNSKNAGIEAGWMKFLYPTAGALMLALILFVSFKPGGNETLAEGADAVTAKQAFAVVQQRCVACHSSLPTHEDFDEAPGGVTFDTIDDVLAHLDAIKQQAVDTDAMPLGNMTEMTEEERQLLGQWISLGAKVASP</sequence>
<feature type="transmembrane region" description="Helical" evidence="4">
    <location>
        <begin position="83"/>
        <end position="104"/>
    </location>
</feature>
<dbReference type="EMBL" id="QRDW01000001">
    <property type="protein sequence ID" value="RED53832.1"/>
    <property type="molecule type" value="Genomic_DNA"/>
</dbReference>
<evidence type="ECO:0000313" key="6">
    <source>
        <dbReference type="EMBL" id="RED53832.1"/>
    </source>
</evidence>
<feature type="transmembrane region" description="Helical" evidence="4">
    <location>
        <begin position="12"/>
        <end position="34"/>
    </location>
</feature>
<dbReference type="Pfam" id="PF06181">
    <property type="entry name" value="Urate_ox_N"/>
    <property type="match status" value="1"/>
</dbReference>
<feature type="transmembrane region" description="Helical" evidence="4">
    <location>
        <begin position="176"/>
        <end position="196"/>
    </location>
</feature>
<keyword evidence="4" id="KW-0472">Membrane</keyword>
<proteinExistence type="predicted"/>
<feature type="transmembrane region" description="Helical" evidence="4">
    <location>
        <begin position="282"/>
        <end position="302"/>
    </location>
</feature>
<dbReference type="GO" id="GO:0046872">
    <property type="term" value="F:metal ion binding"/>
    <property type="evidence" value="ECO:0007669"/>
    <property type="project" value="UniProtKB-KW"/>
</dbReference>
<dbReference type="PROSITE" id="PS51007">
    <property type="entry name" value="CYTC"/>
    <property type="match status" value="1"/>
</dbReference>
<dbReference type="AlphaFoldDB" id="A0A3D9HWF5"/>
<evidence type="ECO:0000313" key="7">
    <source>
        <dbReference type="Proteomes" id="UP000256845"/>
    </source>
</evidence>
<feature type="transmembrane region" description="Helical" evidence="4">
    <location>
        <begin position="251"/>
        <end position="270"/>
    </location>
</feature>
<feature type="transmembrane region" description="Helical" evidence="4">
    <location>
        <begin position="148"/>
        <end position="170"/>
    </location>
</feature>
<reference evidence="6 7" key="1">
    <citation type="submission" date="2018-07" db="EMBL/GenBank/DDBJ databases">
        <title>Genomic Encyclopedia of Type Strains, Phase III (KMG-III): the genomes of soil and plant-associated and newly described type strains.</title>
        <authorList>
            <person name="Whitman W."/>
        </authorList>
    </citation>
    <scope>NUCLEOTIDE SEQUENCE [LARGE SCALE GENOMIC DNA]</scope>
    <source>
        <strain evidence="6 7">CECT 8488</strain>
    </source>
</reference>
<keyword evidence="4" id="KW-1133">Transmembrane helix</keyword>
<evidence type="ECO:0000256" key="4">
    <source>
        <dbReference type="SAM" id="Phobius"/>
    </source>
</evidence>
<evidence type="ECO:0000256" key="2">
    <source>
        <dbReference type="ARBA" id="ARBA00023004"/>
    </source>
</evidence>
<dbReference type="Proteomes" id="UP000256845">
    <property type="component" value="Unassembled WGS sequence"/>
</dbReference>
<dbReference type="InterPro" id="IPR010389">
    <property type="entry name" value="Urate_ox_N"/>
</dbReference>